<sequence>MFGDGYYNGRDPKNCVGGYLALIDVEQKHALTYTYATNNNSTTFGDIYSNKLLGVVHSQSSNTFTSKDLIPNIGAAGDCSNDDNGNPTINRDKRISGTKFNHLNLPEEISFSTGGKLRFAYDAEENKLTQKVYNSSGALTKTQDHIGCFWTRHWIT</sequence>
<reference evidence="1" key="2">
    <citation type="submission" date="2020-09" db="EMBL/GenBank/DDBJ databases">
        <authorList>
            <person name="Sun Q."/>
            <person name="Kim S."/>
        </authorList>
    </citation>
    <scope>NUCLEOTIDE SEQUENCE</scope>
    <source>
        <strain evidence="1">KCTC 12368</strain>
    </source>
</reference>
<evidence type="ECO:0000313" key="2">
    <source>
        <dbReference type="Proteomes" id="UP000619457"/>
    </source>
</evidence>
<dbReference type="Proteomes" id="UP000619457">
    <property type="component" value="Unassembled WGS sequence"/>
</dbReference>
<organism evidence="1 2">
    <name type="scientific">Echinicola pacifica</name>
    <dbReference type="NCBI Taxonomy" id="346377"/>
    <lineage>
        <taxon>Bacteria</taxon>
        <taxon>Pseudomonadati</taxon>
        <taxon>Bacteroidota</taxon>
        <taxon>Cytophagia</taxon>
        <taxon>Cytophagales</taxon>
        <taxon>Cyclobacteriaceae</taxon>
        <taxon>Echinicola</taxon>
    </lineage>
</organism>
<reference evidence="1" key="1">
    <citation type="journal article" date="2014" name="Int. J. Syst. Evol. Microbiol.">
        <title>Complete genome sequence of Corynebacterium casei LMG S-19264T (=DSM 44701T), isolated from a smear-ripened cheese.</title>
        <authorList>
            <consortium name="US DOE Joint Genome Institute (JGI-PGF)"/>
            <person name="Walter F."/>
            <person name="Albersmeier A."/>
            <person name="Kalinowski J."/>
            <person name="Ruckert C."/>
        </authorList>
    </citation>
    <scope>NUCLEOTIDE SEQUENCE</scope>
    <source>
        <strain evidence="1">KCTC 12368</strain>
    </source>
</reference>
<name>A0A918PVG3_9BACT</name>
<dbReference type="EMBL" id="BMWX01000002">
    <property type="protein sequence ID" value="GGZ23541.1"/>
    <property type="molecule type" value="Genomic_DNA"/>
</dbReference>
<gene>
    <name evidence="1" type="ORF">GCM10007049_15650</name>
</gene>
<keyword evidence="2" id="KW-1185">Reference proteome</keyword>
<protein>
    <submittedName>
        <fullName evidence="1">Uncharacterized protein</fullName>
    </submittedName>
</protein>
<accession>A0A918PVG3</accession>
<comment type="caution">
    <text evidence="1">The sequence shown here is derived from an EMBL/GenBank/DDBJ whole genome shotgun (WGS) entry which is preliminary data.</text>
</comment>
<dbReference type="AlphaFoldDB" id="A0A918PVG3"/>
<proteinExistence type="predicted"/>
<evidence type="ECO:0000313" key="1">
    <source>
        <dbReference type="EMBL" id="GGZ23541.1"/>
    </source>
</evidence>
<dbReference type="Gene3D" id="2.180.10.10">
    <property type="entry name" value="RHS repeat-associated core"/>
    <property type="match status" value="1"/>
</dbReference>